<sequence length="236" mass="25622">MPKLAAAQSSVVSWRDLFGHPEPYPEQRDGIEAAVEAAENDGFLALEGACGTGKTMLALSAGLDRVRDPDSTFERVLVLTSVKQQLRQFEDDLRTINEHLPDEYDPVSGLTLVGKADVCPYARENRGGVDDENVYDRCEGLRERTRNLVGDGGPTTADALASQARSQQVGIADSGRGGADYLETAGEPTPYRPETEEYGTGTGSTEYCPFYAQYLADLPRTATRRRPSRSTSPIGD</sequence>
<organism evidence="2 3">
    <name type="scientific">Halolamina pelagica</name>
    <dbReference type="NCBI Taxonomy" id="699431"/>
    <lineage>
        <taxon>Archaea</taxon>
        <taxon>Methanobacteriati</taxon>
        <taxon>Methanobacteriota</taxon>
        <taxon>Stenosarchaea group</taxon>
        <taxon>Halobacteria</taxon>
        <taxon>Halobacteriales</taxon>
        <taxon>Haloferacaceae</taxon>
    </lineage>
</organism>
<dbReference type="Proteomes" id="UP000050535">
    <property type="component" value="Unassembled WGS sequence"/>
</dbReference>
<dbReference type="STRING" id="699431.SY89_02380"/>
<dbReference type="SUPFAM" id="SSF52540">
    <property type="entry name" value="P-loop containing nucleoside triphosphate hydrolases"/>
    <property type="match status" value="1"/>
</dbReference>
<dbReference type="EMBL" id="LGUC01000001">
    <property type="protein sequence ID" value="KPN31631.1"/>
    <property type="molecule type" value="Genomic_DNA"/>
</dbReference>
<reference evidence="3" key="1">
    <citation type="submission" date="2013-11" db="EMBL/GenBank/DDBJ databases">
        <authorList>
            <person name="Hoang H.T."/>
            <person name="Killian M.L."/>
            <person name="Madson D.M."/>
            <person name="Arruda P.H.E."/>
            <person name="Sun D."/>
            <person name="Schwartz K.J."/>
            <person name="Yoon K."/>
        </authorList>
    </citation>
    <scope>NUCLEOTIDE SEQUENCE [LARGE SCALE GENOMIC DNA]</scope>
    <source>
        <strain evidence="3">CDK2</strain>
    </source>
</reference>
<dbReference type="PATRIC" id="fig|699431.3.peg.2444"/>
<feature type="region of interest" description="Disordered" evidence="1">
    <location>
        <begin position="170"/>
        <end position="204"/>
    </location>
</feature>
<comment type="caution">
    <text evidence="2">The sequence shown here is derived from an EMBL/GenBank/DDBJ whole genome shotgun (WGS) entry which is preliminary data.</text>
</comment>
<evidence type="ECO:0000313" key="2">
    <source>
        <dbReference type="EMBL" id="KPN31631.1"/>
    </source>
</evidence>
<gene>
    <name evidence="2" type="ORF">SY89_02380</name>
</gene>
<dbReference type="InterPro" id="IPR027417">
    <property type="entry name" value="P-loop_NTPase"/>
</dbReference>
<accession>A0A0P7H0H0</accession>
<evidence type="ECO:0000313" key="3">
    <source>
        <dbReference type="Proteomes" id="UP000050535"/>
    </source>
</evidence>
<name>A0A0P7H0H0_9EURY</name>
<dbReference type="AlphaFoldDB" id="A0A0P7H0H0"/>
<protein>
    <submittedName>
        <fullName evidence="2">PhoH family protein</fullName>
    </submittedName>
</protein>
<dbReference type="Gene3D" id="3.40.50.300">
    <property type="entry name" value="P-loop containing nucleotide triphosphate hydrolases"/>
    <property type="match status" value="1"/>
</dbReference>
<evidence type="ECO:0000256" key="1">
    <source>
        <dbReference type="SAM" id="MobiDB-lite"/>
    </source>
</evidence>
<keyword evidence="3" id="KW-1185">Reference proteome</keyword>
<proteinExistence type="predicted"/>